<organism evidence="1 2">
    <name type="scientific">Nguyenibacter vanlangensis</name>
    <dbReference type="NCBI Taxonomy" id="1216886"/>
    <lineage>
        <taxon>Bacteria</taxon>
        <taxon>Pseudomonadati</taxon>
        <taxon>Pseudomonadota</taxon>
        <taxon>Alphaproteobacteria</taxon>
        <taxon>Acetobacterales</taxon>
        <taxon>Acetobacteraceae</taxon>
        <taxon>Nguyenibacter</taxon>
    </lineage>
</organism>
<sequence>MTVTWTFLAINGARLTASAGETEDFILGLYAGGTFDFGHLQPWLRGHVATSES</sequence>
<evidence type="ECO:0000313" key="2">
    <source>
        <dbReference type="Proteomes" id="UP001449795"/>
    </source>
</evidence>
<accession>A0ABZ3D4G4</accession>
<dbReference type="Gene3D" id="1.10.1790.50">
    <property type="match status" value="1"/>
</dbReference>
<dbReference type="RefSeq" id="WP_342628284.1">
    <property type="nucleotide sequence ID" value="NZ_CP152276.1"/>
</dbReference>
<name>A0ABZ3D4G4_9PROT</name>
<dbReference type="EMBL" id="CP152276">
    <property type="protein sequence ID" value="XAE42620.1"/>
    <property type="molecule type" value="Genomic_DNA"/>
</dbReference>
<dbReference type="Proteomes" id="UP001449795">
    <property type="component" value="Chromosome"/>
</dbReference>
<evidence type="ECO:0000313" key="1">
    <source>
        <dbReference type="EMBL" id="XAE42620.1"/>
    </source>
</evidence>
<proteinExistence type="predicted"/>
<reference evidence="1 2" key="1">
    <citation type="submission" date="2024-04" db="EMBL/GenBank/DDBJ databases">
        <title>Complete genome sequence of Nguyenibacter vanlangesis HBCM-1154, a strain capable of nitrogen fixation, IAA production, and phosphorus solubilization isolated from sugarcane soil.</title>
        <authorList>
            <person name="MY HANH P."/>
        </authorList>
    </citation>
    <scope>NUCLEOTIDE SEQUENCE [LARGE SCALE GENOMIC DNA]</scope>
    <source>
        <strain evidence="1 2">HBCM 1154</strain>
    </source>
</reference>
<keyword evidence="2" id="KW-1185">Reference proteome</keyword>
<gene>
    <name evidence="1" type="ORF">AAC691_20610</name>
</gene>
<protein>
    <submittedName>
        <fullName evidence="1">Uncharacterized protein</fullName>
    </submittedName>
</protein>